<proteinExistence type="predicted"/>
<protein>
    <recommendedName>
        <fullName evidence="4">VIR protein</fullName>
    </recommendedName>
</protein>
<evidence type="ECO:0000313" key="2">
    <source>
        <dbReference type="EMBL" id="KMZ83541.1"/>
    </source>
</evidence>
<evidence type="ECO:0008006" key="4">
    <source>
        <dbReference type="Google" id="ProtNLM"/>
    </source>
</evidence>
<dbReference type="EMBL" id="KQ234875">
    <property type="protein sequence ID" value="KMZ83541.1"/>
    <property type="molecule type" value="Genomic_DNA"/>
</dbReference>
<dbReference type="OrthoDB" id="384321at2759"/>
<feature type="compositionally biased region" description="Polar residues" evidence="1">
    <location>
        <begin position="175"/>
        <end position="194"/>
    </location>
</feature>
<organism evidence="2 3">
    <name type="scientific">Plasmodium vivax (strain Brazil I)</name>
    <dbReference type="NCBI Taxonomy" id="1033975"/>
    <lineage>
        <taxon>Eukaryota</taxon>
        <taxon>Sar</taxon>
        <taxon>Alveolata</taxon>
        <taxon>Apicomplexa</taxon>
        <taxon>Aconoidasida</taxon>
        <taxon>Haemosporida</taxon>
        <taxon>Plasmodiidae</taxon>
        <taxon>Plasmodium</taxon>
        <taxon>Plasmodium (Plasmodium)</taxon>
    </lineage>
</organism>
<evidence type="ECO:0000313" key="3">
    <source>
        <dbReference type="Proteomes" id="UP000053327"/>
    </source>
</evidence>
<evidence type="ECO:0000256" key="1">
    <source>
        <dbReference type="SAM" id="MobiDB-lite"/>
    </source>
</evidence>
<gene>
    <name evidence="2" type="ORF">PVBG_00621</name>
</gene>
<dbReference type="Pfam" id="PF05795">
    <property type="entry name" value="Plasmodium_Vir"/>
    <property type="match status" value="1"/>
</dbReference>
<dbReference type="AlphaFoldDB" id="A0A0J9SLF6"/>
<sequence>MNNLSQNSGYCEPLNYWVYDTLIKNELLNNKKDISESEIIKELPKIWDHYSCMQNCILKKYEMSATDFTYMKELYDYTNHYLTIDGHKGTVEVFGCKKYYCSYIDKVDKIYNSVKDSCPSSSDKPYCSLFSKIQQKNTPSVYFKQYGCTDTDIDDNLVKDEKIFSAPLLQDPQEESITSSDSGTLLYSTRTSPEGSYHDEPKGSSSNSSVKVGLSTFGMSLVPLFLIYKFTPGGNFLRRIINQKIGTNYNTGEIPSGDWFSISRAHQNDIQTNREFNVLYQNMEKKINYV</sequence>
<name>A0A0J9SLF6_PLAV1</name>
<feature type="region of interest" description="Disordered" evidence="1">
    <location>
        <begin position="172"/>
        <end position="207"/>
    </location>
</feature>
<accession>A0A0J9SLF6</accession>
<dbReference type="InterPro" id="IPR008780">
    <property type="entry name" value="Plasmodium_Vir"/>
</dbReference>
<dbReference type="Proteomes" id="UP000053327">
    <property type="component" value="Unassembled WGS sequence"/>
</dbReference>
<reference evidence="2 3" key="1">
    <citation type="submission" date="2011-08" db="EMBL/GenBank/DDBJ databases">
        <title>The Genome Sequence of Plasmodium vivax Brazil I.</title>
        <authorList>
            <consortium name="The Broad Institute Genome Sequencing Platform"/>
            <consortium name="The Broad Institute Genome Sequencing Center for Infectious Disease"/>
            <person name="Neafsey D."/>
            <person name="Carlton J."/>
            <person name="Barnwell J."/>
            <person name="Collins W."/>
            <person name="Escalante A."/>
            <person name="Mullikin J."/>
            <person name="Saul A."/>
            <person name="Guigo R."/>
            <person name="Camara F."/>
            <person name="Young S.K."/>
            <person name="Zeng Q."/>
            <person name="Gargeya S."/>
            <person name="Fitzgerald M."/>
            <person name="Haas B."/>
            <person name="Abouelleil A."/>
            <person name="Alvarado L."/>
            <person name="Arachchi H.M."/>
            <person name="Berlin A."/>
            <person name="Brown A."/>
            <person name="Chapman S.B."/>
            <person name="Chen Z."/>
            <person name="Dunbar C."/>
            <person name="Freedman E."/>
            <person name="Gearin G."/>
            <person name="Gellesch M."/>
            <person name="Goldberg J."/>
            <person name="Griggs A."/>
            <person name="Gujja S."/>
            <person name="Heiman D."/>
            <person name="Howarth C."/>
            <person name="Larson L."/>
            <person name="Lui A."/>
            <person name="MacDonald P.J.P."/>
            <person name="Montmayeur A."/>
            <person name="Murphy C."/>
            <person name="Neiman D."/>
            <person name="Pearson M."/>
            <person name="Priest M."/>
            <person name="Roberts A."/>
            <person name="Saif S."/>
            <person name="Shea T."/>
            <person name="Shenoy N."/>
            <person name="Sisk P."/>
            <person name="Stolte C."/>
            <person name="Sykes S."/>
            <person name="Wortman J."/>
            <person name="Nusbaum C."/>
            <person name="Birren B."/>
        </authorList>
    </citation>
    <scope>NUCLEOTIDE SEQUENCE [LARGE SCALE GENOMIC DNA]</scope>
    <source>
        <strain evidence="2 3">Brazil I</strain>
    </source>
</reference>